<proteinExistence type="predicted"/>
<keyword evidence="1" id="KW-0732">Signal</keyword>
<evidence type="ECO:0000313" key="2">
    <source>
        <dbReference type="EMBL" id="RAZ84632.1"/>
    </source>
</evidence>
<comment type="caution">
    <text evidence="2">The sequence shown here is derived from an EMBL/GenBank/DDBJ whole genome shotgun (WGS) entry which is preliminary data.</text>
</comment>
<dbReference type="InterPro" id="IPR036465">
    <property type="entry name" value="vWFA_dom_sf"/>
</dbReference>
<sequence length="282" mass="29330">MSGRLGRRNASAPRKRTGPAGSCLLALALLLAGSPQPPAAGGLRMPAVDLELVLAVDVSSSMSLAELQVQRDGYVSAFRHPDLMRAIGSGARGAIALSYLEWAGPRHQRVVLPWTIIGSAEDARRFADALAAQPIMAEAGTSISGGLLAAAALLAKSQAVGERRVIDISGDGPNNAGQPVGPIRAMLTGSGVTINGLPVSLPHGSSNGFQSFARQYLALYYEHCVIGGPGAFVIGIDDLGMFEVAIRRKLLLEIVGQPARTRLASFARPATFDCSMPGTAPR</sequence>
<feature type="chain" id="PRO_5016335552" description="DUF1194 domain-containing protein" evidence="1">
    <location>
        <begin position="40"/>
        <end position="282"/>
    </location>
</feature>
<accession>A0A330HBN7</accession>
<reference evidence="2 3" key="1">
    <citation type="submission" date="2018-07" db="EMBL/GenBank/DDBJ databases">
        <title>Diversity of Mesorhizobium strains in Brazil.</title>
        <authorList>
            <person name="Helene L.C.F."/>
            <person name="Dall'Agnol R."/>
            <person name="Delamuta J.R.M."/>
            <person name="Hungria M."/>
        </authorList>
    </citation>
    <scope>NUCLEOTIDE SEQUENCE [LARGE SCALE GENOMIC DNA]</scope>
    <source>
        <strain evidence="2 3">AC99b</strain>
    </source>
</reference>
<dbReference type="OrthoDB" id="9792179at2"/>
<dbReference type="AlphaFoldDB" id="A0A330HBN7"/>
<evidence type="ECO:0000313" key="3">
    <source>
        <dbReference type="Proteomes" id="UP000251558"/>
    </source>
</evidence>
<protein>
    <recommendedName>
        <fullName evidence="4">DUF1194 domain-containing protein</fullName>
    </recommendedName>
</protein>
<dbReference type="Proteomes" id="UP000251558">
    <property type="component" value="Unassembled WGS sequence"/>
</dbReference>
<feature type="signal peptide" evidence="1">
    <location>
        <begin position="1"/>
        <end position="39"/>
    </location>
</feature>
<dbReference type="Pfam" id="PF06707">
    <property type="entry name" value="DUF1194"/>
    <property type="match status" value="1"/>
</dbReference>
<dbReference type="InterPro" id="IPR010607">
    <property type="entry name" value="DUF1194"/>
</dbReference>
<evidence type="ECO:0008006" key="4">
    <source>
        <dbReference type="Google" id="ProtNLM"/>
    </source>
</evidence>
<name>A0A330HBN7_9HYPH</name>
<dbReference type="EMBL" id="QMBP01000022">
    <property type="protein sequence ID" value="RAZ84632.1"/>
    <property type="molecule type" value="Genomic_DNA"/>
</dbReference>
<organism evidence="2 3">
    <name type="scientific">Mesorhizobium hawassense</name>
    <dbReference type="NCBI Taxonomy" id="1209954"/>
    <lineage>
        <taxon>Bacteria</taxon>
        <taxon>Pseudomonadati</taxon>
        <taxon>Pseudomonadota</taxon>
        <taxon>Alphaproteobacteria</taxon>
        <taxon>Hyphomicrobiales</taxon>
        <taxon>Phyllobacteriaceae</taxon>
        <taxon>Mesorhizobium</taxon>
    </lineage>
</organism>
<evidence type="ECO:0000256" key="1">
    <source>
        <dbReference type="SAM" id="SignalP"/>
    </source>
</evidence>
<keyword evidence="3" id="KW-1185">Reference proteome</keyword>
<gene>
    <name evidence="2" type="ORF">DPM33_30705</name>
</gene>
<dbReference type="SUPFAM" id="SSF53300">
    <property type="entry name" value="vWA-like"/>
    <property type="match status" value="1"/>
</dbReference>
<dbReference type="Gene3D" id="3.40.50.410">
    <property type="entry name" value="von Willebrand factor, type A domain"/>
    <property type="match status" value="1"/>
</dbReference>